<proteinExistence type="predicted"/>
<dbReference type="EMBL" id="LR797026">
    <property type="protein sequence ID" value="CAB4182638.1"/>
    <property type="molecule type" value="Genomic_DNA"/>
</dbReference>
<reference evidence="2" key="1">
    <citation type="submission" date="2020-05" db="EMBL/GenBank/DDBJ databases">
        <authorList>
            <person name="Chiriac C."/>
            <person name="Salcher M."/>
            <person name="Ghai R."/>
            <person name="Kavagutti S V."/>
        </authorList>
    </citation>
    <scope>NUCLEOTIDE SEQUENCE</scope>
</reference>
<name>A0A6J5SFC9_9CAUD</name>
<sequence>MDTDKIIEQIERFQTGLLRPGQNGVEINDPGSLAEAIVKIRVLLVQLVDKVADAELEFKRTRAARYDKLITEGTKRSPATDILKFDQELIEMESNAERIRNYMRYVDSLVSAVQSLLKVASSAERNQY</sequence>
<organism evidence="2">
    <name type="scientific">uncultured Caudovirales phage</name>
    <dbReference type="NCBI Taxonomy" id="2100421"/>
    <lineage>
        <taxon>Viruses</taxon>
        <taxon>Duplodnaviria</taxon>
        <taxon>Heunggongvirae</taxon>
        <taxon>Uroviricota</taxon>
        <taxon>Caudoviricetes</taxon>
        <taxon>Peduoviridae</taxon>
        <taxon>Maltschvirus</taxon>
        <taxon>Maltschvirus maltsch</taxon>
    </lineage>
</organism>
<evidence type="ECO:0000313" key="2">
    <source>
        <dbReference type="EMBL" id="CAB4212687.1"/>
    </source>
</evidence>
<accession>A0A6J5SFC9</accession>
<dbReference type="EMBL" id="LR797394">
    <property type="protein sequence ID" value="CAB4212687.1"/>
    <property type="molecule type" value="Genomic_DNA"/>
</dbReference>
<protein>
    <submittedName>
        <fullName evidence="2">Uncharacterized protein</fullName>
    </submittedName>
</protein>
<evidence type="ECO:0000313" key="1">
    <source>
        <dbReference type="EMBL" id="CAB4182638.1"/>
    </source>
</evidence>
<gene>
    <name evidence="1" type="ORF">UFOVP1085_13</name>
    <name evidence="2" type="ORF">UFOVP1439_33</name>
</gene>